<dbReference type="InterPro" id="IPR001492">
    <property type="entry name" value="Flagellin"/>
</dbReference>
<comment type="subcellular location">
    <subcellularLocation>
        <location evidence="5">Secreted</location>
    </subcellularLocation>
    <subcellularLocation>
        <location evidence="5">Bacterial flagellum</location>
    </subcellularLocation>
</comment>
<evidence type="ECO:0000256" key="4">
    <source>
        <dbReference type="ARBA" id="ARBA00023143"/>
    </source>
</evidence>
<keyword evidence="4 5" id="KW-0975">Bacterial flagellum</keyword>
<dbReference type="InterPro" id="IPR010810">
    <property type="entry name" value="Flagellin_hook_IN_motif"/>
</dbReference>
<dbReference type="RefSeq" id="WP_160648753.1">
    <property type="nucleotide sequence ID" value="NZ_RSEJ01000002.1"/>
</dbReference>
<keyword evidence="2 5" id="KW-0964">Secreted</keyword>
<dbReference type="InterPro" id="IPR042187">
    <property type="entry name" value="Flagellin_C_sub2"/>
</dbReference>
<dbReference type="Gene3D" id="3.30.70.2120">
    <property type="match status" value="1"/>
</dbReference>
<comment type="caution">
    <text evidence="8">The sequence shown here is derived from an EMBL/GenBank/DDBJ whole genome shotgun (WGS) entry which is preliminary data.</text>
</comment>
<evidence type="ECO:0000256" key="2">
    <source>
        <dbReference type="ARBA" id="ARBA00022525"/>
    </source>
</evidence>
<dbReference type="Gene3D" id="6.10.10.10">
    <property type="entry name" value="Flagellar export chaperone, C-terminal domain"/>
    <property type="match status" value="1"/>
</dbReference>
<dbReference type="SUPFAM" id="SSF64518">
    <property type="entry name" value="Phase 1 flagellin"/>
    <property type="match status" value="1"/>
</dbReference>
<keyword evidence="8" id="KW-0282">Flagellum</keyword>
<keyword evidence="3" id="KW-0175">Coiled coil</keyword>
<dbReference type="Pfam" id="PF07196">
    <property type="entry name" value="Flagellin_IN"/>
    <property type="match status" value="1"/>
</dbReference>
<dbReference type="Gene3D" id="1.20.1330.10">
    <property type="entry name" value="f41 fragment of flagellin, N-terminal domain"/>
    <property type="match status" value="1"/>
</dbReference>
<dbReference type="Pfam" id="PF00669">
    <property type="entry name" value="Flagellin_N"/>
    <property type="match status" value="1"/>
</dbReference>
<gene>
    <name evidence="8" type="ORF">EIZ48_03680</name>
</gene>
<reference evidence="8 9" key="1">
    <citation type="journal article" date="2017" name="Int. J. Syst. Evol. Microbiol.">
        <title>Photobacterium alginatilyticum sp. nov., a marine bacterium isolated from bottom seawater.</title>
        <authorList>
            <person name="Wang X."/>
            <person name="Wang Y."/>
            <person name="Yang X."/>
            <person name="Sun H."/>
            <person name="Li B."/>
            <person name="Zhang X.H."/>
        </authorList>
    </citation>
    <scope>NUCLEOTIDE SEQUENCE [LARGE SCALE GENOMIC DNA]</scope>
    <source>
        <strain evidence="8 9">P03D4</strain>
    </source>
</reference>
<dbReference type="InterPro" id="IPR046358">
    <property type="entry name" value="Flagellin_C"/>
</dbReference>
<name>A0ABW9YEP1_9GAMM</name>
<dbReference type="Proteomes" id="UP000738517">
    <property type="component" value="Unassembled WGS sequence"/>
</dbReference>
<dbReference type="PANTHER" id="PTHR42792:SF2">
    <property type="entry name" value="FLAGELLIN"/>
    <property type="match status" value="1"/>
</dbReference>
<evidence type="ECO:0000256" key="1">
    <source>
        <dbReference type="ARBA" id="ARBA00005709"/>
    </source>
</evidence>
<accession>A0ABW9YEP1</accession>
<proteinExistence type="inferred from homology"/>
<dbReference type="InterPro" id="IPR001029">
    <property type="entry name" value="Flagellin_N"/>
</dbReference>
<dbReference type="Pfam" id="PF00700">
    <property type="entry name" value="Flagellin_C"/>
    <property type="match status" value="1"/>
</dbReference>
<evidence type="ECO:0000256" key="5">
    <source>
        <dbReference type="RuleBase" id="RU362073"/>
    </source>
</evidence>
<evidence type="ECO:0000313" key="8">
    <source>
        <dbReference type="EMBL" id="NBI51679.1"/>
    </source>
</evidence>
<protein>
    <recommendedName>
        <fullName evidence="5">Flagellin</fullName>
    </recommendedName>
</protein>
<comment type="function">
    <text evidence="5">Flagellin is the subunit protein which polymerizes to form the filaments of bacterial flagella.</text>
</comment>
<feature type="domain" description="Flagellin C-terminal" evidence="7">
    <location>
        <begin position="297"/>
        <end position="381"/>
    </location>
</feature>
<dbReference type="NCBIfam" id="NF006468">
    <property type="entry name" value="PRK08869.1-3"/>
    <property type="match status" value="1"/>
</dbReference>
<dbReference type="EMBL" id="RSEJ01000002">
    <property type="protein sequence ID" value="NBI51679.1"/>
    <property type="molecule type" value="Genomic_DNA"/>
</dbReference>
<dbReference type="NCBIfam" id="NF006466">
    <property type="entry name" value="PRK08869.1-1"/>
    <property type="match status" value="1"/>
</dbReference>
<dbReference type="PRINTS" id="PR00207">
    <property type="entry name" value="FLAGELLIN"/>
</dbReference>
<keyword evidence="8" id="KW-0969">Cilium</keyword>
<dbReference type="PANTHER" id="PTHR42792">
    <property type="entry name" value="FLAGELLIN"/>
    <property type="match status" value="1"/>
</dbReference>
<organism evidence="8 9">
    <name type="scientific">Photobacterium alginatilyticum</name>
    <dbReference type="NCBI Taxonomy" id="1775171"/>
    <lineage>
        <taxon>Bacteria</taxon>
        <taxon>Pseudomonadati</taxon>
        <taxon>Pseudomonadota</taxon>
        <taxon>Gammaproteobacteria</taxon>
        <taxon>Vibrionales</taxon>
        <taxon>Vibrionaceae</taxon>
        <taxon>Photobacterium</taxon>
    </lineage>
</organism>
<sequence length="382" mass="39720">MAVTVNTNVSAMTAQRYLGQATEATGKSMERLATGSKINSAKDDAAGLQISNRLMTQSRGLDVAVRNANDGISMAQTAEGSMQETTSILQRMRDLSLQSANGSNSQEDRASIQEEVTALNDELNRIAETTSFGGTKLLNGQFGSRSFQVGADSGEAVQMNFNNIRSDETKMGGSMLTSTNKVAADATLDADTAIELSVTDANGTATAVNVSLVKGDDIEEIATRINGQNDKINASVSEEGELQLFSSEGAVGVTTGGIAMTDSAGTAVDATIAGTAGNTTVSEIDVTSVGGAQKAVAVLDGAMKYVDSERAQLGASQNRLNHTINNLNNVNENVSASNSRIRDTDFAKETTNMTKNQILSQASTSILAQAKQAPQAALSLLG</sequence>
<evidence type="ECO:0000259" key="7">
    <source>
        <dbReference type="Pfam" id="PF00700"/>
    </source>
</evidence>
<evidence type="ECO:0000313" key="9">
    <source>
        <dbReference type="Proteomes" id="UP000738517"/>
    </source>
</evidence>
<evidence type="ECO:0000259" key="6">
    <source>
        <dbReference type="Pfam" id="PF00669"/>
    </source>
</evidence>
<feature type="domain" description="Flagellin N-terminal" evidence="6">
    <location>
        <begin position="5"/>
        <end position="141"/>
    </location>
</feature>
<keyword evidence="8" id="KW-0966">Cell projection</keyword>
<comment type="similarity">
    <text evidence="1 5">Belongs to the bacterial flagellin family.</text>
</comment>
<keyword evidence="9" id="KW-1185">Reference proteome</keyword>
<evidence type="ECO:0000256" key="3">
    <source>
        <dbReference type="ARBA" id="ARBA00023054"/>
    </source>
</evidence>